<name>A0ACC0YZA8_9ROSI</name>
<reference evidence="2" key="1">
    <citation type="journal article" date="2023" name="G3 (Bethesda)">
        <title>Genome assembly and association tests identify interacting loci associated with vigor, precocity, and sex in interspecific pistachio rootstocks.</title>
        <authorList>
            <person name="Palmer W."/>
            <person name="Jacygrad E."/>
            <person name="Sagayaradj S."/>
            <person name="Cavanaugh K."/>
            <person name="Han R."/>
            <person name="Bertier L."/>
            <person name="Beede B."/>
            <person name="Kafkas S."/>
            <person name="Golino D."/>
            <person name="Preece J."/>
            <person name="Michelmore R."/>
        </authorList>
    </citation>
    <scope>NUCLEOTIDE SEQUENCE [LARGE SCALE GENOMIC DNA]</scope>
</reference>
<proteinExistence type="predicted"/>
<keyword evidence="2" id="KW-1185">Reference proteome</keyword>
<evidence type="ECO:0000313" key="1">
    <source>
        <dbReference type="EMBL" id="KAJ0044341.1"/>
    </source>
</evidence>
<protein>
    <submittedName>
        <fullName evidence="1">Uncharacterized protein</fullName>
    </submittedName>
</protein>
<evidence type="ECO:0000313" key="2">
    <source>
        <dbReference type="Proteomes" id="UP001163603"/>
    </source>
</evidence>
<organism evidence="1 2">
    <name type="scientific">Pistacia integerrima</name>
    <dbReference type="NCBI Taxonomy" id="434235"/>
    <lineage>
        <taxon>Eukaryota</taxon>
        <taxon>Viridiplantae</taxon>
        <taxon>Streptophyta</taxon>
        <taxon>Embryophyta</taxon>
        <taxon>Tracheophyta</taxon>
        <taxon>Spermatophyta</taxon>
        <taxon>Magnoliopsida</taxon>
        <taxon>eudicotyledons</taxon>
        <taxon>Gunneridae</taxon>
        <taxon>Pentapetalae</taxon>
        <taxon>rosids</taxon>
        <taxon>malvids</taxon>
        <taxon>Sapindales</taxon>
        <taxon>Anacardiaceae</taxon>
        <taxon>Pistacia</taxon>
    </lineage>
</organism>
<comment type="caution">
    <text evidence="1">The sequence shown here is derived from an EMBL/GenBank/DDBJ whole genome shotgun (WGS) entry which is preliminary data.</text>
</comment>
<accession>A0ACC0YZA8</accession>
<sequence>MPYWEVRKEQSSDTSDGSSPNNGIKIFYRTYGYGPTKVLLIIGLAGTHDSWGPQIKALTGTTKPNDEDGNGEETVNGNSDGGRRGIEVCAFDNRGMGRSSVPVRKSEYTTKIMAKDAIALLDHLGWKKVHVFGHSMGAMISCKLAAMVPDRILSLALLNVTGGGFECFPKLDSRTLSVAIRFLMAKTPEERAAVDLDTHYTKEYLEEYVGSTTRRSILYQEYVKGISASGMQSNSGFDGQIHACWTHKVTQAEIEAIRTAGFLVSVIHGRYDIIAQIYYARRLAQKLYPVARMIDLHGGHLVSHERPEEVNQALLELIKASEREISPLDWTNMPKKTSGFLGTGLSFVRTNSEHRSCMSSTLEKLHLFLLYLFGLFVLAYEYARRGIQNLKPARVGAHLTVSYFHLISHPSGAALCPLHFKQFSYTIFE</sequence>
<gene>
    <name evidence="1" type="ORF">Pint_05071</name>
</gene>
<dbReference type="Proteomes" id="UP001163603">
    <property type="component" value="Chromosome 3"/>
</dbReference>
<dbReference type="EMBL" id="CM047738">
    <property type="protein sequence ID" value="KAJ0044341.1"/>
    <property type="molecule type" value="Genomic_DNA"/>
</dbReference>